<gene>
    <name evidence="7" type="primary">rplV</name>
    <name evidence="7" type="ORF">HYD_0780</name>
</gene>
<protein>
    <recommendedName>
        <fullName evidence="6">50S ribosomal protein L22</fullName>
    </recommendedName>
</protein>
<evidence type="ECO:0000256" key="3">
    <source>
        <dbReference type="ARBA" id="ARBA00023274"/>
    </source>
</evidence>
<evidence type="ECO:0000313" key="8">
    <source>
        <dbReference type="Proteomes" id="UP001320209"/>
    </source>
</evidence>
<dbReference type="Proteomes" id="UP001320209">
    <property type="component" value="Chromosome"/>
</dbReference>
<keyword evidence="3 4" id="KW-0687">Ribonucleoprotein</keyword>
<sequence length="119" mass="13374">MLGYSSSDFVEAKLRMLRISSQKLNLVAKELRGLAVVDALGVLSGMRKRVSLDVKKLLLSAVANAENNFGMDVDRLRVVEASVGRNALMKRLDIRGRSRAGRRRKEFSQMRIVLVQEKD</sequence>
<dbReference type="Pfam" id="PF00237">
    <property type="entry name" value="Ribosomal_L22"/>
    <property type="match status" value="1"/>
</dbReference>
<dbReference type="EMBL" id="AP025225">
    <property type="protein sequence ID" value="BDB95945.1"/>
    <property type="molecule type" value="Genomic_DNA"/>
</dbReference>
<dbReference type="InterPro" id="IPR047867">
    <property type="entry name" value="Ribosomal_uL22_bac/org-type"/>
</dbReference>
<keyword evidence="5" id="KW-0694">RNA-binding</keyword>
<keyword evidence="2 4" id="KW-0689">Ribosomal protein</keyword>
<reference evidence="7" key="1">
    <citation type="submission" date="2021-10" db="EMBL/GenBank/DDBJ databases">
        <title>Genome Sequence of The Candidatus Hydrogeosomobacter endosymbioticus, an Intracellular Bacterial Symbiont of the Anaerobic Ciliate GW7.</title>
        <authorList>
            <person name="Shiohama Y."/>
            <person name="Shinzato N."/>
        </authorList>
    </citation>
    <scope>NUCLEOTIDE SEQUENCE [LARGE SCALE GENOMIC DNA]</scope>
    <source>
        <strain evidence="7">200920</strain>
    </source>
</reference>
<dbReference type="PANTHER" id="PTHR13501">
    <property type="entry name" value="CHLOROPLAST 50S RIBOSOMAL PROTEIN L22-RELATED"/>
    <property type="match status" value="1"/>
</dbReference>
<evidence type="ECO:0000256" key="4">
    <source>
        <dbReference type="RuleBase" id="RU004005"/>
    </source>
</evidence>
<keyword evidence="5" id="KW-0699">rRNA-binding</keyword>
<comment type="subunit">
    <text evidence="5">Part of the 50S ribosomal subunit.</text>
</comment>
<dbReference type="SUPFAM" id="SSF54843">
    <property type="entry name" value="Ribosomal protein L22"/>
    <property type="match status" value="1"/>
</dbReference>
<dbReference type="InterPro" id="IPR036394">
    <property type="entry name" value="Ribosomal_uL22_sf"/>
</dbReference>
<dbReference type="CDD" id="cd00336">
    <property type="entry name" value="Ribosomal_L22"/>
    <property type="match status" value="1"/>
</dbReference>
<dbReference type="GO" id="GO:0005840">
    <property type="term" value="C:ribosome"/>
    <property type="evidence" value="ECO:0007669"/>
    <property type="project" value="UniProtKB-KW"/>
</dbReference>
<dbReference type="InterPro" id="IPR001063">
    <property type="entry name" value="Ribosomal_uL22"/>
</dbReference>
<evidence type="ECO:0000256" key="2">
    <source>
        <dbReference type="ARBA" id="ARBA00022980"/>
    </source>
</evidence>
<evidence type="ECO:0000256" key="1">
    <source>
        <dbReference type="ARBA" id="ARBA00009451"/>
    </source>
</evidence>
<comment type="similarity">
    <text evidence="1 4">Belongs to the universal ribosomal protein uL22 family.</text>
</comment>
<organism evidence="7 8">
    <name type="scientific">Candidatus Hydrogenosomobacter endosymbioticus</name>
    <dbReference type="NCBI Taxonomy" id="2558174"/>
    <lineage>
        <taxon>Bacteria</taxon>
        <taxon>Pseudomonadati</taxon>
        <taxon>Pseudomonadota</taxon>
        <taxon>Alphaproteobacteria</taxon>
        <taxon>Holosporales</taxon>
        <taxon>Holosporaceae</taxon>
        <taxon>Candidatus Hydrogenosomobacter</taxon>
    </lineage>
</organism>
<evidence type="ECO:0000256" key="6">
    <source>
        <dbReference type="RuleBase" id="RU004008"/>
    </source>
</evidence>
<evidence type="ECO:0000313" key="7">
    <source>
        <dbReference type="EMBL" id="BDB95945.1"/>
    </source>
</evidence>
<keyword evidence="8" id="KW-1185">Reference proteome</keyword>
<accession>A0ABM7V861</accession>
<name>A0ABM7V861_9PROT</name>
<dbReference type="PANTHER" id="PTHR13501:SF8">
    <property type="entry name" value="LARGE RIBOSOMAL SUBUNIT PROTEIN UL22M"/>
    <property type="match status" value="1"/>
</dbReference>
<evidence type="ECO:0000256" key="5">
    <source>
        <dbReference type="RuleBase" id="RU004006"/>
    </source>
</evidence>
<proteinExistence type="inferred from homology"/>
<dbReference type="RefSeq" id="WP_236865208.1">
    <property type="nucleotide sequence ID" value="NZ_AP025225.1"/>
</dbReference>
<comment type="function">
    <text evidence="6">This protein binds specifically to 23S rRNA; its binding is stimulated by other ribosomal proteins, e.g., L4, L17, and L20. It is important during the early stages of 50S assembly. It makes multiple contacts with different domains of the 23S rRNA in the assembled 50S subunit and ribosome.</text>
</comment>
<dbReference type="Gene3D" id="3.90.470.10">
    <property type="entry name" value="Ribosomal protein L22/L17"/>
    <property type="match status" value="1"/>
</dbReference>